<dbReference type="InterPro" id="IPR024079">
    <property type="entry name" value="MetalloPept_cat_dom_sf"/>
</dbReference>
<evidence type="ECO:0000256" key="4">
    <source>
        <dbReference type="ARBA" id="ARBA00023049"/>
    </source>
</evidence>
<name>A0A1A9W7U8_9MUSC</name>
<evidence type="ECO:0000256" key="1">
    <source>
        <dbReference type="ARBA" id="ARBA00001947"/>
    </source>
</evidence>
<dbReference type="SUPFAM" id="SSF47090">
    <property type="entry name" value="PGBD-like"/>
    <property type="match status" value="1"/>
</dbReference>
<accession>A0A1A9W7U8</accession>
<dbReference type="GO" id="GO:0030574">
    <property type="term" value="P:collagen catabolic process"/>
    <property type="evidence" value="ECO:0007669"/>
    <property type="project" value="TreeGrafter"/>
</dbReference>
<dbReference type="GO" id="GO:0030198">
    <property type="term" value="P:extracellular matrix organization"/>
    <property type="evidence" value="ECO:0007669"/>
    <property type="project" value="TreeGrafter"/>
</dbReference>
<proteinExistence type="inferred from homology"/>
<dbReference type="Gene3D" id="3.40.390.10">
    <property type="entry name" value="Collagenase (Catalytic Domain)"/>
    <property type="match status" value="1"/>
</dbReference>
<keyword evidence="7" id="KW-1185">Reference proteome</keyword>
<comment type="similarity">
    <text evidence="2">Belongs to the peptidase M10A family.</text>
</comment>
<dbReference type="AlphaFoldDB" id="A0A1A9W7U8"/>
<dbReference type="PANTHER" id="PTHR10201:SF291">
    <property type="entry name" value="MATRIX METALLOPROTEINASE 1, ISOFORM C-RELATED"/>
    <property type="match status" value="1"/>
</dbReference>
<dbReference type="EnsemblMetazoa" id="GBRI009334-RA">
    <property type="protein sequence ID" value="GBRI009334-PA"/>
    <property type="gene ID" value="GBRI009334"/>
</dbReference>
<keyword evidence="4" id="KW-0482">Metalloprotease</keyword>
<reference evidence="6" key="2">
    <citation type="submission" date="2020-05" db="UniProtKB">
        <authorList>
            <consortium name="EnsemblMetazoa"/>
        </authorList>
    </citation>
    <scope>IDENTIFICATION</scope>
    <source>
        <strain evidence="6">IAEA</strain>
    </source>
</reference>
<comment type="cofactor">
    <cofactor evidence="1">
        <name>Zn(2+)</name>
        <dbReference type="ChEBI" id="CHEBI:29105"/>
    </cofactor>
</comment>
<dbReference type="GO" id="GO:0004222">
    <property type="term" value="F:metalloendopeptidase activity"/>
    <property type="evidence" value="ECO:0007669"/>
    <property type="project" value="TreeGrafter"/>
</dbReference>
<evidence type="ECO:0000256" key="3">
    <source>
        <dbReference type="ARBA" id="ARBA00022729"/>
    </source>
</evidence>
<keyword evidence="4" id="KW-0378">Hydrolase</keyword>
<evidence type="ECO:0000256" key="2">
    <source>
        <dbReference type="ARBA" id="ARBA00010370"/>
    </source>
</evidence>
<sequence length="144" mass="16600">MEFDYLPKSDIETGALRTEEQLKEAIRNLQRFGNIPVTGEIDAATRKLIRKPRCGVGDSNQTTTFSPDNLHHSHRMKRYVLQGPKWDKTDLTWRYNVTVNENEPNNEVSECRESGLYGDSTFGSNWVDWVVDLKGFKFLSFTVP</sequence>
<dbReference type="InterPro" id="IPR036365">
    <property type="entry name" value="PGBD-like_sf"/>
</dbReference>
<dbReference type="InterPro" id="IPR002477">
    <property type="entry name" value="Peptidoglycan-bd-like"/>
</dbReference>
<evidence type="ECO:0000259" key="5">
    <source>
        <dbReference type="Pfam" id="PF01471"/>
    </source>
</evidence>
<keyword evidence="4" id="KW-0645">Protease</keyword>
<evidence type="ECO:0000313" key="7">
    <source>
        <dbReference type="Proteomes" id="UP000091820"/>
    </source>
</evidence>
<feature type="domain" description="Peptidoglycan binding-like" evidence="5">
    <location>
        <begin position="20"/>
        <end position="48"/>
    </location>
</feature>
<dbReference type="VEuPathDB" id="VectorBase:GBRI009334"/>
<keyword evidence="3" id="KW-0732">Signal</keyword>
<organism evidence="6 7">
    <name type="scientific">Glossina brevipalpis</name>
    <dbReference type="NCBI Taxonomy" id="37001"/>
    <lineage>
        <taxon>Eukaryota</taxon>
        <taxon>Metazoa</taxon>
        <taxon>Ecdysozoa</taxon>
        <taxon>Arthropoda</taxon>
        <taxon>Hexapoda</taxon>
        <taxon>Insecta</taxon>
        <taxon>Pterygota</taxon>
        <taxon>Neoptera</taxon>
        <taxon>Endopterygota</taxon>
        <taxon>Diptera</taxon>
        <taxon>Brachycera</taxon>
        <taxon>Muscomorpha</taxon>
        <taxon>Hippoboscoidea</taxon>
        <taxon>Glossinidae</taxon>
        <taxon>Glossina</taxon>
    </lineage>
</organism>
<reference evidence="7" key="1">
    <citation type="submission" date="2014-03" db="EMBL/GenBank/DDBJ databases">
        <authorList>
            <person name="Aksoy S."/>
            <person name="Warren W."/>
            <person name="Wilson R.K."/>
        </authorList>
    </citation>
    <scope>NUCLEOTIDE SEQUENCE [LARGE SCALE GENOMIC DNA]</scope>
    <source>
        <strain evidence="7">IAEA</strain>
    </source>
</reference>
<dbReference type="GO" id="GO:0005615">
    <property type="term" value="C:extracellular space"/>
    <property type="evidence" value="ECO:0007669"/>
    <property type="project" value="TreeGrafter"/>
</dbReference>
<dbReference type="STRING" id="37001.A0A1A9W7U8"/>
<protein>
    <recommendedName>
        <fullName evidence="5">Peptidoglycan binding-like domain-containing protein</fullName>
    </recommendedName>
</protein>
<evidence type="ECO:0000313" key="6">
    <source>
        <dbReference type="EnsemblMetazoa" id="GBRI009334-PA"/>
    </source>
</evidence>
<dbReference type="Pfam" id="PF01471">
    <property type="entry name" value="PG_binding_1"/>
    <property type="match status" value="1"/>
</dbReference>
<dbReference type="Proteomes" id="UP000091820">
    <property type="component" value="Unassembled WGS sequence"/>
</dbReference>
<dbReference type="PANTHER" id="PTHR10201">
    <property type="entry name" value="MATRIX METALLOPROTEINASE"/>
    <property type="match status" value="1"/>
</dbReference>